<dbReference type="EMBL" id="AM942444">
    <property type="protein sequence ID" value="CAQ04471.1"/>
    <property type="molecule type" value="Genomic_DNA"/>
</dbReference>
<reference evidence="1 2" key="1">
    <citation type="journal article" date="2008" name="J. Biotechnol.">
        <title>The lifestyle of Corynebacterium urealyticum derived from its complete genome sequence established by pyrosequencing.</title>
        <authorList>
            <person name="Tauch A."/>
            <person name="Trost E."/>
            <person name="Tilker A."/>
            <person name="Ludewig U."/>
            <person name="Schneiker S."/>
            <person name="Goesmann A."/>
            <person name="Arnold W."/>
            <person name="Bekel T."/>
            <person name="Brinkrolf K."/>
            <person name="Brune I."/>
            <person name="Goetker S."/>
            <person name="Kalinowski J."/>
            <person name="Kamp P.-B."/>
            <person name="Lobo F.P."/>
            <person name="Viehoever P."/>
            <person name="Weisshaar B."/>
            <person name="Soriano F."/>
            <person name="Droege M."/>
            <person name="Puehler A."/>
        </authorList>
    </citation>
    <scope>NUCLEOTIDE SEQUENCE [LARGE SCALE GENOMIC DNA]</scope>
    <source>
        <strain evidence="2">ATCC 43042 / DSM 7109</strain>
    </source>
</reference>
<accession>B1VFD2</accession>
<evidence type="ECO:0000313" key="2">
    <source>
        <dbReference type="Proteomes" id="UP000001727"/>
    </source>
</evidence>
<dbReference type="Proteomes" id="UP000001727">
    <property type="component" value="Chromosome"/>
</dbReference>
<gene>
    <name evidence="1" type="ordered locus">cu0511</name>
</gene>
<evidence type="ECO:0000313" key="1">
    <source>
        <dbReference type="EMBL" id="CAQ04471.1"/>
    </source>
</evidence>
<name>B1VFD2_CORU7</name>
<dbReference type="KEGG" id="cur:cu0511"/>
<dbReference type="HOGENOM" id="CLU_094573_1_0_11"/>
<protein>
    <submittedName>
        <fullName evidence="1">Uncharacterized protein</fullName>
    </submittedName>
</protein>
<dbReference type="AlphaFoldDB" id="B1VFD2"/>
<organism evidence="1 2">
    <name type="scientific">Corynebacterium urealyticum (strain ATCC 43042 / DSM 7109)</name>
    <dbReference type="NCBI Taxonomy" id="504474"/>
    <lineage>
        <taxon>Bacteria</taxon>
        <taxon>Bacillati</taxon>
        <taxon>Actinomycetota</taxon>
        <taxon>Actinomycetes</taxon>
        <taxon>Mycobacteriales</taxon>
        <taxon>Corynebacteriaceae</taxon>
        <taxon>Corynebacterium</taxon>
    </lineage>
</organism>
<sequence length="200" mass="21574">MGFCPYRCWLPPPRGRRVKIAAMNLNDDRILNAALMEAVDFIQAEGWDRPATLFALVPTELVADALELTEARNPLSLIVQDDLPEHIRPGSEELGEFVASIRWPSQVVGAILAQEISFLDSSLGEDAAPQQARLFSGILDAGARDGAAAAGDGSERTLLQLRPTEEELAADPFGQDRVELRGGEDIAPGVIAALRATFVD</sequence>
<proteinExistence type="predicted"/>
<keyword evidence="2" id="KW-1185">Reference proteome</keyword>
<dbReference type="InterPro" id="IPR047681">
    <property type="entry name" value="PPA1309-like"/>
</dbReference>
<dbReference type="NCBIfam" id="NF040618">
    <property type="entry name" value="PPA1309_fam"/>
    <property type="match status" value="1"/>
</dbReference>
<dbReference type="eggNOG" id="ENOG5031FWQ">
    <property type="taxonomic scope" value="Bacteria"/>
</dbReference>
<dbReference type="STRING" id="504474.cu0511"/>